<name>A0A2N5D3R0_9CAUL</name>
<dbReference type="PANTHER" id="PTHR40980">
    <property type="entry name" value="PLUG DOMAIN-CONTAINING PROTEIN"/>
    <property type="match status" value="1"/>
</dbReference>
<keyword evidence="2 4" id="KW-0472">Membrane</keyword>
<feature type="domain" description="TonB-dependent receptor plug" evidence="7">
    <location>
        <begin position="85"/>
        <end position="187"/>
    </location>
</feature>
<dbReference type="OrthoDB" id="5476657at2"/>
<evidence type="ECO:0000256" key="2">
    <source>
        <dbReference type="ARBA" id="ARBA00023136"/>
    </source>
</evidence>
<dbReference type="Pfam" id="PF00593">
    <property type="entry name" value="TonB_dep_Rec_b-barrel"/>
    <property type="match status" value="1"/>
</dbReference>
<dbReference type="AlphaFoldDB" id="A0A2N5D3R0"/>
<dbReference type="Gene3D" id="2.170.130.10">
    <property type="entry name" value="TonB-dependent receptor, plug domain"/>
    <property type="match status" value="1"/>
</dbReference>
<dbReference type="GO" id="GO:0009279">
    <property type="term" value="C:cell outer membrane"/>
    <property type="evidence" value="ECO:0007669"/>
    <property type="project" value="UniProtKB-SubCell"/>
</dbReference>
<evidence type="ECO:0000256" key="3">
    <source>
        <dbReference type="ARBA" id="ARBA00023237"/>
    </source>
</evidence>
<evidence type="ECO:0000259" key="6">
    <source>
        <dbReference type="Pfam" id="PF00593"/>
    </source>
</evidence>
<keyword evidence="8" id="KW-0675">Receptor</keyword>
<dbReference type="InterPro" id="IPR000531">
    <property type="entry name" value="Beta-barrel_TonB"/>
</dbReference>
<comment type="subcellular location">
    <subcellularLocation>
        <location evidence="1 4">Cell outer membrane</location>
    </subcellularLocation>
</comment>
<dbReference type="Pfam" id="PF07715">
    <property type="entry name" value="Plug"/>
    <property type="match status" value="1"/>
</dbReference>
<comment type="similarity">
    <text evidence="4">Belongs to the TonB-dependent receptor family.</text>
</comment>
<dbReference type="Gene3D" id="2.40.170.20">
    <property type="entry name" value="TonB-dependent receptor, beta-barrel domain"/>
    <property type="match status" value="1"/>
</dbReference>
<reference evidence="8 9" key="1">
    <citation type="submission" date="2017-12" db="EMBL/GenBank/DDBJ databases">
        <title>The genome sequence of Caulobacter sp. 410.</title>
        <authorList>
            <person name="Gao J."/>
            <person name="Mao X."/>
            <person name="Sun J."/>
        </authorList>
    </citation>
    <scope>NUCLEOTIDE SEQUENCE [LARGE SCALE GENOMIC DNA]</scope>
    <source>
        <strain evidence="8 9">410</strain>
    </source>
</reference>
<feature type="signal peptide" evidence="5">
    <location>
        <begin position="1"/>
        <end position="43"/>
    </location>
</feature>
<gene>
    <name evidence="8" type="ORF">SGCZBJ_21785</name>
</gene>
<dbReference type="EMBL" id="PJRS01000045">
    <property type="protein sequence ID" value="PLR20626.1"/>
    <property type="molecule type" value="Genomic_DNA"/>
</dbReference>
<proteinExistence type="inferred from homology"/>
<evidence type="ECO:0000259" key="7">
    <source>
        <dbReference type="Pfam" id="PF07715"/>
    </source>
</evidence>
<comment type="caution">
    <text evidence="8">The sequence shown here is derived from an EMBL/GenBank/DDBJ whole genome shotgun (WGS) entry which is preliminary data.</text>
</comment>
<dbReference type="Proteomes" id="UP000234479">
    <property type="component" value="Unassembled WGS sequence"/>
</dbReference>
<dbReference type="RefSeq" id="WP_101720024.1">
    <property type="nucleotide sequence ID" value="NZ_PJRS01000045.1"/>
</dbReference>
<dbReference type="InterPro" id="IPR036942">
    <property type="entry name" value="Beta-barrel_TonB_sf"/>
</dbReference>
<dbReference type="NCBIfam" id="TIGR01782">
    <property type="entry name" value="TonB-Xanth-Caul"/>
    <property type="match status" value="1"/>
</dbReference>
<sequence length="1088" mass="117914">MSSVNGASATRGRQTLGDNLKFGLKCGASALALSLVFGASALAQTTAPASGKTTEDTVDEVVVTSIRQSLKSSQQLKQSSEIIGDSITAEDIGALPDRSVTEALQRVPGVSINRFAAGVDPDHFSVEGSGVVVRGLNFVRSELNGRDTFTANNGRILSFADVPSELMGGVDVFKSPSADLIEGGISGTVNLRTRLPFDSNKRILSMSAEASYGDMVKEWKPTYSFLYSDRFDTSFGEVGVLASFVNSQLASRSDAIQVSNFGCRTNLGVSSADCGNGTKGVWFPRGAAFRSTTNDRERQGQAGAIQWKSNDGTMQASLQYLRSKSTVKWTEHAVEIATDNVAGNGDSRPADGTTFSFDEDGVFTNGIITGSTGWRADQNGADPRTPINGLQSNNVRRDENTTNITTDYGFNFKWTPNEHWGVLFDAQHVDSSVDAISMGMWGSTFQNASITLNGNDLPDVKFTAPSSGTAVSNCAPFNNNCPSYARGTHASLSDPYNNFWRSAMDHIEQSEGTEDAVKIDVEYKLNNDSWLDSIKGGARWSERDQTTRFSAYNWGVVSEIWGSGGPVWMDDPINGNPTTAGGANSTQFVEAYAFNNFLRGKTGVPTGSDPRLFFSQNLVDNYGSVSQFLLSVGDEWRDRTVLDAQTGQRCPQNWVPLAQRCGVTAGTPFRPQEINPVNEVTKAAYLMARFKGDVGDYKISGNIGLRYTKTDREATGYLAFPISTSLATDADCTLAFTNWQALPEPKQPFSPSSFCSLTPQVRAAARAWANGALTPSTAKASFDYWLPSLNVKIMAPHGLQYRLGVSKTMTPPDIGLTRNYYNLALNTNFDGITGGQPSGNVTVGNPFLKPTQSTNVDASVEWYFAPVGSLTFAAFWKELSDVATNTTARVPFTNNGATFDVLVTTPGNSDKKATVKGFEIGYQQFYDFLPKPLDGFGINANYSYIESNGVPQSTLSATDPDVAAGRITTVDTSKLPLQGLSKHNVNFAAIYEKGPISARLAYNWRSDFLLTVRDVIVPYAPIMNEATGQLDGSFFYTVNPKVKVGVQAVNLLNETTRTTQVLDSNLLKTGRSWFMNDRRYTFVLRASF</sequence>
<evidence type="ECO:0000256" key="5">
    <source>
        <dbReference type="SAM" id="SignalP"/>
    </source>
</evidence>
<dbReference type="InterPro" id="IPR037066">
    <property type="entry name" value="Plug_dom_sf"/>
</dbReference>
<protein>
    <submittedName>
        <fullName evidence="8">TonB-dependent receptor</fullName>
    </submittedName>
</protein>
<keyword evidence="9" id="KW-1185">Reference proteome</keyword>
<keyword evidence="5" id="KW-0732">Signal</keyword>
<dbReference type="InterPro" id="IPR012910">
    <property type="entry name" value="Plug_dom"/>
</dbReference>
<dbReference type="PANTHER" id="PTHR40980:SF3">
    <property type="entry name" value="TONB-DEPENDENT RECEPTOR-LIKE BETA-BARREL DOMAIN-CONTAINING PROTEIN"/>
    <property type="match status" value="1"/>
</dbReference>
<evidence type="ECO:0000256" key="4">
    <source>
        <dbReference type="RuleBase" id="RU003357"/>
    </source>
</evidence>
<feature type="domain" description="TonB-dependent receptor-like beta-barrel" evidence="6">
    <location>
        <begin position="481"/>
        <end position="1051"/>
    </location>
</feature>
<dbReference type="SUPFAM" id="SSF56935">
    <property type="entry name" value="Porins"/>
    <property type="match status" value="1"/>
</dbReference>
<organism evidence="8 9">
    <name type="scientific">Caulobacter zeae</name>
    <dbReference type="NCBI Taxonomy" id="2055137"/>
    <lineage>
        <taxon>Bacteria</taxon>
        <taxon>Pseudomonadati</taxon>
        <taxon>Pseudomonadota</taxon>
        <taxon>Alphaproteobacteria</taxon>
        <taxon>Caulobacterales</taxon>
        <taxon>Caulobacteraceae</taxon>
        <taxon>Caulobacter</taxon>
    </lineage>
</organism>
<accession>A0A2N5D3R0</accession>
<evidence type="ECO:0000313" key="8">
    <source>
        <dbReference type="EMBL" id="PLR20626.1"/>
    </source>
</evidence>
<evidence type="ECO:0000313" key="9">
    <source>
        <dbReference type="Proteomes" id="UP000234479"/>
    </source>
</evidence>
<feature type="chain" id="PRO_5014794884" evidence="5">
    <location>
        <begin position="44"/>
        <end position="1088"/>
    </location>
</feature>
<evidence type="ECO:0000256" key="1">
    <source>
        <dbReference type="ARBA" id="ARBA00004442"/>
    </source>
</evidence>
<dbReference type="InterPro" id="IPR010104">
    <property type="entry name" value="TonB_rcpt_bac"/>
</dbReference>
<keyword evidence="3" id="KW-0998">Cell outer membrane</keyword>
<keyword evidence="4" id="KW-0798">TonB box</keyword>